<sequence length="468" mass="52420">MDTVPDDVILLIGDCLEDRGDCYNAVLVSRRFHTLFSRALFRSAALKNLVQVQLLLKAIVRQPRLASVIRSLDLSLWESAPAQPIFSPDDLAQLSTWTKDFSYSQEEHLQWERDLLDNEEEAWIALVLSLANNIKQLKLAYPRENKYINRMFDRAVNLGSSHERPVFLRLEEVSLSHMEDELSKGSFSPAQLRPFFQMPSMRSVSADTVIEPVLSNGDNAPIADEEANQSLAEELSQTSQITEITLNTSNASHGLDTLLNMCPSLNSLKYQHSDDHALALGFQPSSFFSSLSSTTKPNLQTLWLDNLGTHHAFTSNGLNETYDGYFGSLAEFTALKDLRIRLPNLLDAGYTFEPATPLTEILPSSIERVYVESCKENSLPMLVEQLRSLLEVRKERFKGLQRVDIEGFFHVDDEDLDDSGADGGAGTGARVIKEQVFEVAKPLREACEDAGVQLFLRDRACAQTMVEA</sequence>
<comment type="caution">
    <text evidence="2">The sequence shown here is derived from an EMBL/GenBank/DDBJ whole genome shotgun (WGS) entry which is preliminary data.</text>
</comment>
<proteinExistence type="predicted"/>
<accession>A0ABR4JU05</accession>
<evidence type="ECO:0000313" key="3">
    <source>
        <dbReference type="Proteomes" id="UP001610446"/>
    </source>
</evidence>
<reference evidence="2 3" key="1">
    <citation type="submission" date="2024-07" db="EMBL/GenBank/DDBJ databases">
        <title>Section-level genome sequencing and comparative genomics of Aspergillus sections Usti and Cavernicolus.</title>
        <authorList>
            <consortium name="Lawrence Berkeley National Laboratory"/>
            <person name="Nybo J.L."/>
            <person name="Vesth T.C."/>
            <person name="Theobald S."/>
            <person name="Frisvad J.C."/>
            <person name="Larsen T.O."/>
            <person name="Kjaerboelling I."/>
            <person name="Rothschild-Mancinelli K."/>
            <person name="Lyhne E.K."/>
            <person name="Kogle M.E."/>
            <person name="Barry K."/>
            <person name="Clum A."/>
            <person name="Na H."/>
            <person name="Ledsgaard L."/>
            <person name="Lin J."/>
            <person name="Lipzen A."/>
            <person name="Kuo A."/>
            <person name="Riley R."/>
            <person name="Mondo S."/>
            <person name="Labutti K."/>
            <person name="Haridas S."/>
            <person name="Pangalinan J."/>
            <person name="Salamov A.A."/>
            <person name="Simmons B.A."/>
            <person name="Magnuson J.K."/>
            <person name="Chen J."/>
            <person name="Drula E."/>
            <person name="Henrissat B."/>
            <person name="Wiebenga A."/>
            <person name="Lubbers R.J."/>
            <person name="Gomes A.C."/>
            <person name="Makela M.R."/>
            <person name="Stajich J."/>
            <person name="Grigoriev I.V."/>
            <person name="Mortensen U.H."/>
            <person name="De Vries R.P."/>
            <person name="Baker S.E."/>
            <person name="Andersen M.R."/>
        </authorList>
    </citation>
    <scope>NUCLEOTIDE SEQUENCE [LARGE SCALE GENOMIC DNA]</scope>
    <source>
        <strain evidence="2 3">CBS 123904</strain>
    </source>
</reference>
<evidence type="ECO:0000313" key="2">
    <source>
        <dbReference type="EMBL" id="KAL2843311.1"/>
    </source>
</evidence>
<feature type="domain" description="Leucine-rich repeat" evidence="1">
    <location>
        <begin position="194"/>
        <end position="394"/>
    </location>
</feature>
<dbReference type="EMBL" id="JBFXLU010000091">
    <property type="protein sequence ID" value="KAL2843311.1"/>
    <property type="molecule type" value="Genomic_DNA"/>
</dbReference>
<dbReference type="Proteomes" id="UP001610446">
    <property type="component" value="Unassembled WGS sequence"/>
</dbReference>
<gene>
    <name evidence="2" type="ORF">BJY01DRAFT_235704</name>
</gene>
<protein>
    <recommendedName>
        <fullName evidence="1">Leucine-rich repeat domain-containing protein</fullName>
    </recommendedName>
</protein>
<name>A0ABR4JU05_9EURO</name>
<dbReference type="Pfam" id="PF24969">
    <property type="entry name" value="LRR_15"/>
    <property type="match status" value="1"/>
</dbReference>
<organism evidence="2 3">
    <name type="scientific">Aspergillus pseudoustus</name>
    <dbReference type="NCBI Taxonomy" id="1810923"/>
    <lineage>
        <taxon>Eukaryota</taxon>
        <taxon>Fungi</taxon>
        <taxon>Dikarya</taxon>
        <taxon>Ascomycota</taxon>
        <taxon>Pezizomycotina</taxon>
        <taxon>Eurotiomycetes</taxon>
        <taxon>Eurotiomycetidae</taxon>
        <taxon>Eurotiales</taxon>
        <taxon>Aspergillaceae</taxon>
        <taxon>Aspergillus</taxon>
        <taxon>Aspergillus subgen. Nidulantes</taxon>
    </lineage>
</organism>
<dbReference type="InterPro" id="IPR056867">
    <property type="entry name" value="LRR_15"/>
</dbReference>
<keyword evidence="3" id="KW-1185">Reference proteome</keyword>
<evidence type="ECO:0000259" key="1">
    <source>
        <dbReference type="Pfam" id="PF24969"/>
    </source>
</evidence>